<feature type="transmembrane region" description="Helical" evidence="1">
    <location>
        <begin position="40"/>
        <end position="58"/>
    </location>
</feature>
<evidence type="ECO:0000256" key="1">
    <source>
        <dbReference type="SAM" id="Phobius"/>
    </source>
</evidence>
<feature type="transmembrane region" description="Helical" evidence="1">
    <location>
        <begin position="12"/>
        <end position="34"/>
    </location>
</feature>
<proteinExistence type="predicted"/>
<evidence type="ECO:0000313" key="2">
    <source>
        <dbReference type="EMBL" id="WOJ96760.1"/>
    </source>
</evidence>
<keyword evidence="3" id="KW-1185">Reference proteome</keyword>
<dbReference type="EMBL" id="CP136865">
    <property type="protein sequence ID" value="WOJ96760.1"/>
    <property type="molecule type" value="Genomic_DNA"/>
</dbReference>
<dbReference type="Proteomes" id="UP001626549">
    <property type="component" value="Chromosome"/>
</dbReference>
<reference evidence="2 3" key="1">
    <citation type="submission" date="2023-10" db="EMBL/GenBank/DDBJ databases">
        <title>Two novel species belonging to the OM43/NOR5 clade.</title>
        <authorList>
            <person name="Park M."/>
        </authorList>
    </citation>
    <scope>NUCLEOTIDE SEQUENCE [LARGE SCALE GENOMIC DNA]</scope>
    <source>
        <strain evidence="2 3">IMCC45268</strain>
    </source>
</reference>
<name>A0ABZ0ICD8_9GAMM</name>
<accession>A0ABZ0ICD8</accession>
<protein>
    <submittedName>
        <fullName evidence="2">Uncharacterized protein</fullName>
    </submittedName>
</protein>
<keyword evidence="1" id="KW-0812">Transmembrane</keyword>
<evidence type="ECO:0000313" key="3">
    <source>
        <dbReference type="Proteomes" id="UP001626549"/>
    </source>
</evidence>
<keyword evidence="1" id="KW-1133">Transmembrane helix</keyword>
<keyword evidence="1" id="KW-0472">Membrane</keyword>
<dbReference type="RefSeq" id="WP_407327438.1">
    <property type="nucleotide sequence ID" value="NZ_CP136865.1"/>
</dbReference>
<gene>
    <name evidence="2" type="ORF">R0137_16160</name>
</gene>
<sequence length="142" mass="15478">MITHPDTDPLKLRNLAAILATLSGASQCLSLWLLPTSPTLLVIALMGTFYLVLGLGLFGISRFSLFLAITLLPLRGWFGIYPLDIPAWELLRVASDITIALLCVPPLWASLHPQHQKIEPGMRAHADNSDVLEPDKSGVENA</sequence>
<organism evidence="2 3">
    <name type="scientific">Congregibacter brevis</name>
    <dbReference type="NCBI Taxonomy" id="3081201"/>
    <lineage>
        <taxon>Bacteria</taxon>
        <taxon>Pseudomonadati</taxon>
        <taxon>Pseudomonadota</taxon>
        <taxon>Gammaproteobacteria</taxon>
        <taxon>Cellvibrionales</taxon>
        <taxon>Halieaceae</taxon>
        <taxon>Congregibacter</taxon>
    </lineage>
</organism>